<evidence type="ECO:0000256" key="4">
    <source>
        <dbReference type="ARBA" id="ARBA00022989"/>
    </source>
</evidence>
<dbReference type="Pfam" id="PF01594">
    <property type="entry name" value="AI-2E_transport"/>
    <property type="match status" value="1"/>
</dbReference>
<dbReference type="RefSeq" id="WP_093725032.1">
    <property type="nucleotide sequence ID" value="NZ_FMZB01000001.1"/>
</dbReference>
<accession>A0A1G6I674</accession>
<dbReference type="GO" id="GO:0016020">
    <property type="term" value="C:membrane"/>
    <property type="evidence" value="ECO:0007669"/>
    <property type="project" value="UniProtKB-SubCell"/>
</dbReference>
<comment type="similarity">
    <text evidence="2">Belongs to the autoinducer-2 exporter (AI-2E) (TC 2.A.86) family.</text>
</comment>
<dbReference type="Proteomes" id="UP000198666">
    <property type="component" value="Unassembled WGS sequence"/>
</dbReference>
<feature type="transmembrane region" description="Helical" evidence="6">
    <location>
        <begin position="36"/>
        <end position="54"/>
    </location>
</feature>
<evidence type="ECO:0000256" key="3">
    <source>
        <dbReference type="ARBA" id="ARBA00022692"/>
    </source>
</evidence>
<evidence type="ECO:0000313" key="7">
    <source>
        <dbReference type="EMBL" id="SDC01941.1"/>
    </source>
</evidence>
<keyword evidence="3 6" id="KW-0812">Transmembrane</keyword>
<dbReference type="OrthoDB" id="9793390at2"/>
<sequence length="364" mass="40502">MTQKKWFQGLVAAVLTFTLILLISKAGFIFRPLATYLAAIAFPMIAAGLLFYITKPLVRLLEKIRFPKWVAILTIFLLLIGLVYIVFQFAAPIVQNQYRALVNNIPGITNEITSIVNYWEENHSALPDQVEESIQDYAKNLQSSLSDIPGYLISFISSLVNFVLSLVLIPFFLFFMLKDGDKLIPFVTKFFDKKKGASVKKLMEDVNHTLASFIQGQFIVSVCVGTMLFIGYAIIDLNYAFTLAVIGLVFNVIPFLGPYLAAAPAILVAFFQEPKLAILAAIIMLIAQQIEGNLISPNVMGKVLSIHPLTVITLILAAGNIAGFLGLLFVIPFYAVCKVIISHFYREWVDYRMKKKSAAGIQAE</sequence>
<dbReference type="EMBL" id="FMZB01000001">
    <property type="protein sequence ID" value="SDC01941.1"/>
    <property type="molecule type" value="Genomic_DNA"/>
</dbReference>
<reference evidence="8" key="1">
    <citation type="submission" date="2016-10" db="EMBL/GenBank/DDBJ databases">
        <authorList>
            <person name="Varghese N."/>
            <person name="Submissions S."/>
        </authorList>
    </citation>
    <scope>NUCLEOTIDE SEQUENCE [LARGE SCALE GENOMIC DNA]</scope>
    <source>
        <strain evidence="8">DSM 21620</strain>
    </source>
</reference>
<dbReference type="GO" id="GO:0055085">
    <property type="term" value="P:transmembrane transport"/>
    <property type="evidence" value="ECO:0007669"/>
    <property type="project" value="TreeGrafter"/>
</dbReference>
<dbReference type="STRING" id="361279.SAMN05421663_101164"/>
<feature type="transmembrane region" description="Helical" evidence="6">
    <location>
        <begin position="66"/>
        <end position="87"/>
    </location>
</feature>
<evidence type="ECO:0000256" key="1">
    <source>
        <dbReference type="ARBA" id="ARBA00004141"/>
    </source>
</evidence>
<name>A0A1G6I674_9BACI</name>
<evidence type="ECO:0000313" key="8">
    <source>
        <dbReference type="Proteomes" id="UP000198666"/>
    </source>
</evidence>
<protein>
    <submittedName>
        <fullName evidence="7">Predicted PurR-regulated permease PerM</fullName>
    </submittedName>
</protein>
<dbReference type="AlphaFoldDB" id="A0A1G6I674"/>
<organism evidence="7 8">
    <name type="scientific">Terribacillus halophilus</name>
    <dbReference type="NCBI Taxonomy" id="361279"/>
    <lineage>
        <taxon>Bacteria</taxon>
        <taxon>Bacillati</taxon>
        <taxon>Bacillota</taxon>
        <taxon>Bacilli</taxon>
        <taxon>Bacillales</taxon>
        <taxon>Bacillaceae</taxon>
        <taxon>Terribacillus</taxon>
    </lineage>
</organism>
<dbReference type="PANTHER" id="PTHR21716:SF69">
    <property type="entry name" value="TRANSPORT PROTEIN YUBA-RELATED"/>
    <property type="match status" value="1"/>
</dbReference>
<dbReference type="PANTHER" id="PTHR21716">
    <property type="entry name" value="TRANSMEMBRANE PROTEIN"/>
    <property type="match status" value="1"/>
</dbReference>
<gene>
    <name evidence="7" type="ORF">SAMN05421663_101164</name>
</gene>
<keyword evidence="8" id="KW-1185">Reference proteome</keyword>
<keyword evidence="4 6" id="KW-1133">Transmembrane helix</keyword>
<evidence type="ECO:0000256" key="6">
    <source>
        <dbReference type="SAM" id="Phobius"/>
    </source>
</evidence>
<comment type="subcellular location">
    <subcellularLocation>
        <location evidence="1">Membrane</location>
        <topology evidence="1">Multi-pass membrane protein</topology>
    </subcellularLocation>
</comment>
<dbReference type="InterPro" id="IPR002549">
    <property type="entry name" value="AI-2E-like"/>
</dbReference>
<feature type="transmembrane region" description="Helical" evidence="6">
    <location>
        <begin position="151"/>
        <end position="177"/>
    </location>
</feature>
<keyword evidence="5 6" id="KW-0472">Membrane</keyword>
<feature type="transmembrane region" description="Helical" evidence="6">
    <location>
        <begin position="241"/>
        <end position="262"/>
    </location>
</feature>
<proteinExistence type="inferred from homology"/>
<feature type="transmembrane region" description="Helical" evidence="6">
    <location>
        <begin position="310"/>
        <end position="336"/>
    </location>
</feature>
<evidence type="ECO:0000256" key="5">
    <source>
        <dbReference type="ARBA" id="ARBA00023136"/>
    </source>
</evidence>
<evidence type="ECO:0000256" key="2">
    <source>
        <dbReference type="ARBA" id="ARBA00009773"/>
    </source>
</evidence>
<feature type="transmembrane region" description="Helical" evidence="6">
    <location>
        <begin position="210"/>
        <end position="235"/>
    </location>
</feature>